<feature type="compositionally biased region" description="Polar residues" evidence="1">
    <location>
        <begin position="24"/>
        <end position="40"/>
    </location>
</feature>
<evidence type="ECO:0000256" key="1">
    <source>
        <dbReference type="SAM" id="MobiDB-lite"/>
    </source>
</evidence>
<feature type="region of interest" description="Disordered" evidence="1">
    <location>
        <begin position="1"/>
        <end position="62"/>
    </location>
</feature>
<keyword evidence="4" id="KW-1185">Reference proteome</keyword>
<reference evidence="3" key="1">
    <citation type="submission" date="2023-10" db="EMBL/GenBank/DDBJ databases">
        <authorList>
            <person name="Chen Y."/>
            <person name="Shah S."/>
            <person name="Dougan E. K."/>
            <person name="Thang M."/>
            <person name="Chan C."/>
        </authorList>
    </citation>
    <scope>NUCLEOTIDE SEQUENCE [LARGE SCALE GENOMIC DNA]</scope>
</reference>
<evidence type="ECO:0000313" key="4">
    <source>
        <dbReference type="Proteomes" id="UP001189429"/>
    </source>
</evidence>
<proteinExistence type="predicted"/>
<protein>
    <recommendedName>
        <fullName evidence="5">Mitochondrial inner membrane protease subunit</fullName>
    </recommendedName>
</protein>
<name>A0ABN9U0A5_9DINO</name>
<feature type="compositionally biased region" description="Gly residues" evidence="1">
    <location>
        <begin position="1"/>
        <end position="11"/>
    </location>
</feature>
<organism evidence="3 4">
    <name type="scientific">Prorocentrum cordatum</name>
    <dbReference type="NCBI Taxonomy" id="2364126"/>
    <lineage>
        <taxon>Eukaryota</taxon>
        <taxon>Sar</taxon>
        <taxon>Alveolata</taxon>
        <taxon>Dinophyceae</taxon>
        <taxon>Prorocentrales</taxon>
        <taxon>Prorocentraceae</taxon>
        <taxon>Prorocentrum</taxon>
    </lineage>
</organism>
<comment type="caution">
    <text evidence="3">The sequence shown here is derived from an EMBL/GenBank/DDBJ whole genome shotgun (WGS) entry which is preliminary data.</text>
</comment>
<gene>
    <name evidence="2" type="ORF">PCOR1329_LOCUS35790</name>
    <name evidence="3" type="ORF">PCOR1329_LOCUS44035</name>
</gene>
<dbReference type="EMBL" id="CAUYUJ010015290">
    <property type="protein sequence ID" value="CAK0852067.1"/>
    <property type="molecule type" value="Genomic_DNA"/>
</dbReference>
<sequence>MVRAGVVGGGLAPRSAEPADHGTNPVSVQQRSPPRSTASLCSRAGPKAEAGRPMDGGALAPQGLQSEDGGLEAWARWVRSGLRLPLAAWLLGTSWVFGPQNSWVAWGGLGHGVLPCELQRLAGWAAGSLLTLLWAARLCCVVPALQQRAMLFPPCSVLVFARRGAPEVGSVVYFDASDGLCYVRRVEAVFTESSAAGPIVSVKTVGDMPGAPDDRPLYSEDGTASSLALRHVRGTLVAGPYPLASVFVAGAVCLMVKEKELHIHHWSKGAGGFRDIVSDGPLLFPRYPPAHHGGVLGLPSAPLLRARVQPPGLDSRSTGGDWSRQMPRLATRWPRLRRRRRLSGRRRSWWRRESEWRAPAQARPGDGVERLEIAAPFLPHPLPLAVLFSDLHWIPLDAVKTLKY</sequence>
<dbReference type="Proteomes" id="UP001189429">
    <property type="component" value="Unassembled WGS sequence"/>
</dbReference>
<dbReference type="EMBL" id="CAUYUJ010014370">
    <property type="protein sequence ID" value="CAK0840321.1"/>
    <property type="molecule type" value="Genomic_DNA"/>
</dbReference>
<evidence type="ECO:0008006" key="5">
    <source>
        <dbReference type="Google" id="ProtNLM"/>
    </source>
</evidence>
<evidence type="ECO:0000313" key="2">
    <source>
        <dbReference type="EMBL" id="CAK0840321.1"/>
    </source>
</evidence>
<accession>A0ABN9U0A5</accession>
<evidence type="ECO:0000313" key="3">
    <source>
        <dbReference type="EMBL" id="CAK0852067.1"/>
    </source>
</evidence>